<feature type="compositionally biased region" description="Basic and acidic residues" evidence="3">
    <location>
        <begin position="82"/>
        <end position="94"/>
    </location>
</feature>
<keyword evidence="1" id="KW-0067">ATP-binding</keyword>
<feature type="coiled-coil region" evidence="2">
    <location>
        <begin position="403"/>
        <end position="437"/>
    </location>
</feature>
<sequence length="945" mass="108240">MGSGGSKSESSSYETLSKSQESNDNFLPEIGEKNISENHPIKKPEANAIKKSPHPTPAYQKSKVEKKKVAPYLPSPTGQQKYQREPHSQPEKPKILPSKIVTTRKIISQNANDTSPPTVQSSSQTLKIAESPTVGNIPLQTSIPLPLTVTNVDISNKKLNRPDNIKYFKFYQGFEECVYENEFGQLYLCDWKNQKLTPLSHNWDKIGHFVHRRGVSPKDRERMEVSPLTINSSVFPVTKEIADEPTSTLFHINSLGKRVFSTLLPVRRYNRLKFEDSTNQWIQMELEEEAEIPFVTNLIDKVQILLPSWKDRIGILQGLRDNGYDIKLLLANNMKMNQIYKNGLNEIANRFLEEDFDSQLKLTNGNAAPINFKEKLYASKELFRKDELIINLKCQLKLMHDQLEERTKLLEEEKLKNITLEEKIASLTNDINSQSENIFQKNEALMSVQNSLVNLNSRCKDLMVEVEILKNGTDRDMYDFKTSILQEKEDHICRLRLQIMTYQHELGVKRSKKRLQKGQMLNLLQRIKRIKFEHERFTQGIKRVLSDLQLSLTFKILIPINDNMMKLEENFEKIVMERQVECLRRKKAWEQSGIVRGNVRVFARCKPAIVFNQNKNSEGVVLKVSSETDISVNLGFGSKIDHNTIKTLPYQFDRAFNAESTQKDVFEEMKYAVKGAIFGLNLGIYAIGQTNSGKSYTLQGTVGNEGLMHLFLKELYFSIEEYERESNYSKVKVFCSAFEVHNENVFDLYRDIETPCWISKAKSGDFQMDPPVQQVRCTTFLQAIQNVERAISSRKQLLTMKKRTTSTSTLIIKFLINSSESELIENVQQNATTGSISFLDVAGIEERYASESEKAHQNADIILEKMSIKHTYKSLEVCLASTYDNHPLEMVVGSNSAVVRIISDCFTENGRNFVIIGLSPYERDTDMTLASCEFGKSICIGQPIY</sequence>
<reference evidence="5" key="1">
    <citation type="submission" date="2020-05" db="EMBL/GenBank/DDBJ databases">
        <title>Phylogenomic resolution of chytrid fungi.</title>
        <authorList>
            <person name="Stajich J.E."/>
            <person name="Amses K."/>
            <person name="Simmons R."/>
            <person name="Seto K."/>
            <person name="Myers J."/>
            <person name="Bonds A."/>
            <person name="Quandt C.A."/>
            <person name="Barry K."/>
            <person name="Liu P."/>
            <person name="Grigoriev I."/>
            <person name="Longcore J.E."/>
            <person name="James T.Y."/>
        </authorList>
    </citation>
    <scope>NUCLEOTIDE SEQUENCE</scope>
    <source>
        <strain evidence="5">JEL0476</strain>
    </source>
</reference>
<dbReference type="GO" id="GO:0007018">
    <property type="term" value="P:microtubule-based movement"/>
    <property type="evidence" value="ECO:0007669"/>
    <property type="project" value="InterPro"/>
</dbReference>
<keyword evidence="6" id="KW-1185">Reference proteome</keyword>
<dbReference type="EMBL" id="JADGJW010000048">
    <property type="protein sequence ID" value="KAJ3225947.1"/>
    <property type="molecule type" value="Genomic_DNA"/>
</dbReference>
<comment type="caution">
    <text evidence="5">The sequence shown here is derived from an EMBL/GenBank/DDBJ whole genome shotgun (WGS) entry which is preliminary data.</text>
</comment>
<dbReference type="AlphaFoldDB" id="A0AAD5UA12"/>
<evidence type="ECO:0000256" key="2">
    <source>
        <dbReference type="SAM" id="Coils"/>
    </source>
</evidence>
<feature type="compositionally biased region" description="Basic and acidic residues" evidence="3">
    <location>
        <begin position="30"/>
        <end position="45"/>
    </location>
</feature>
<evidence type="ECO:0000313" key="6">
    <source>
        <dbReference type="Proteomes" id="UP001211065"/>
    </source>
</evidence>
<feature type="binding site" evidence="1">
    <location>
        <begin position="688"/>
        <end position="695"/>
    </location>
    <ligand>
        <name>ATP</name>
        <dbReference type="ChEBI" id="CHEBI:30616"/>
    </ligand>
</feature>
<protein>
    <recommendedName>
        <fullName evidence="4">Kinesin motor domain-containing protein</fullName>
    </recommendedName>
</protein>
<comment type="similarity">
    <text evidence="1">Belongs to the TRAFAC class myosin-kinesin ATPase superfamily. Kinesin family.</text>
</comment>
<evidence type="ECO:0000256" key="3">
    <source>
        <dbReference type="SAM" id="MobiDB-lite"/>
    </source>
</evidence>
<organism evidence="5 6">
    <name type="scientific">Clydaea vesicula</name>
    <dbReference type="NCBI Taxonomy" id="447962"/>
    <lineage>
        <taxon>Eukaryota</taxon>
        <taxon>Fungi</taxon>
        <taxon>Fungi incertae sedis</taxon>
        <taxon>Chytridiomycota</taxon>
        <taxon>Chytridiomycota incertae sedis</taxon>
        <taxon>Chytridiomycetes</taxon>
        <taxon>Lobulomycetales</taxon>
        <taxon>Lobulomycetaceae</taxon>
        <taxon>Clydaea</taxon>
    </lineage>
</organism>
<dbReference type="GO" id="GO:0016887">
    <property type="term" value="F:ATP hydrolysis activity"/>
    <property type="evidence" value="ECO:0007669"/>
    <property type="project" value="TreeGrafter"/>
</dbReference>
<dbReference type="PROSITE" id="PS50067">
    <property type="entry name" value="KINESIN_MOTOR_2"/>
    <property type="match status" value="1"/>
</dbReference>
<evidence type="ECO:0000256" key="1">
    <source>
        <dbReference type="PROSITE-ProRule" id="PRU00283"/>
    </source>
</evidence>
<dbReference type="PRINTS" id="PR00380">
    <property type="entry name" value="KINESINHEAVY"/>
</dbReference>
<dbReference type="InterPro" id="IPR036961">
    <property type="entry name" value="Kinesin_motor_dom_sf"/>
</dbReference>
<gene>
    <name evidence="5" type="ORF">HK099_005880</name>
</gene>
<evidence type="ECO:0000313" key="5">
    <source>
        <dbReference type="EMBL" id="KAJ3225947.1"/>
    </source>
</evidence>
<dbReference type="SUPFAM" id="SSF52540">
    <property type="entry name" value="P-loop containing nucleoside triphosphate hydrolases"/>
    <property type="match status" value="1"/>
</dbReference>
<dbReference type="GO" id="GO:0005871">
    <property type="term" value="C:kinesin complex"/>
    <property type="evidence" value="ECO:0007669"/>
    <property type="project" value="TreeGrafter"/>
</dbReference>
<dbReference type="GO" id="GO:0005524">
    <property type="term" value="F:ATP binding"/>
    <property type="evidence" value="ECO:0007669"/>
    <property type="project" value="UniProtKB-UniRule"/>
</dbReference>
<feature type="domain" description="Kinesin motor" evidence="4">
    <location>
        <begin position="598"/>
        <end position="941"/>
    </location>
</feature>
<dbReference type="Proteomes" id="UP001211065">
    <property type="component" value="Unassembled WGS sequence"/>
</dbReference>
<feature type="region of interest" description="Disordered" evidence="3">
    <location>
        <begin position="1"/>
        <end position="99"/>
    </location>
</feature>
<dbReference type="Gene3D" id="3.40.850.10">
    <property type="entry name" value="Kinesin motor domain"/>
    <property type="match status" value="1"/>
</dbReference>
<keyword evidence="1" id="KW-0505">Motor protein</keyword>
<dbReference type="InterPro" id="IPR001752">
    <property type="entry name" value="Kinesin_motor_dom"/>
</dbReference>
<keyword evidence="1" id="KW-0547">Nucleotide-binding</keyword>
<dbReference type="GO" id="GO:0005874">
    <property type="term" value="C:microtubule"/>
    <property type="evidence" value="ECO:0007669"/>
    <property type="project" value="TreeGrafter"/>
</dbReference>
<dbReference type="InterPro" id="IPR027417">
    <property type="entry name" value="P-loop_NTPase"/>
</dbReference>
<keyword evidence="2" id="KW-0175">Coiled coil</keyword>
<evidence type="ECO:0000259" key="4">
    <source>
        <dbReference type="PROSITE" id="PS50067"/>
    </source>
</evidence>
<feature type="compositionally biased region" description="Low complexity" evidence="3">
    <location>
        <begin position="1"/>
        <end position="22"/>
    </location>
</feature>
<proteinExistence type="inferred from homology"/>
<dbReference type="PANTHER" id="PTHR24115">
    <property type="entry name" value="KINESIN-RELATED"/>
    <property type="match status" value="1"/>
</dbReference>
<dbReference type="InterPro" id="IPR027640">
    <property type="entry name" value="Kinesin-like_fam"/>
</dbReference>
<accession>A0AAD5UA12</accession>
<dbReference type="GO" id="GO:0008017">
    <property type="term" value="F:microtubule binding"/>
    <property type="evidence" value="ECO:0007669"/>
    <property type="project" value="InterPro"/>
</dbReference>
<dbReference type="SMART" id="SM00129">
    <property type="entry name" value="KISc"/>
    <property type="match status" value="1"/>
</dbReference>
<name>A0AAD5UA12_9FUNG</name>
<dbReference type="GO" id="GO:0003777">
    <property type="term" value="F:microtubule motor activity"/>
    <property type="evidence" value="ECO:0007669"/>
    <property type="project" value="InterPro"/>
</dbReference>
<dbReference type="Pfam" id="PF00225">
    <property type="entry name" value="Kinesin"/>
    <property type="match status" value="1"/>
</dbReference>